<feature type="domain" description="Low molecular weight protein antigen 6 PH" evidence="2">
    <location>
        <begin position="59"/>
        <end position="137"/>
    </location>
</feature>
<protein>
    <recommendedName>
        <fullName evidence="2">Low molecular weight protein antigen 6 PH domain-containing protein</fullName>
    </recommendedName>
</protein>
<evidence type="ECO:0000313" key="4">
    <source>
        <dbReference type="Proteomes" id="UP000660680"/>
    </source>
</evidence>
<feature type="transmembrane region" description="Helical" evidence="1">
    <location>
        <begin position="38"/>
        <end position="58"/>
    </location>
</feature>
<keyword evidence="1" id="KW-0472">Membrane</keyword>
<reference evidence="3" key="2">
    <citation type="submission" date="2020-09" db="EMBL/GenBank/DDBJ databases">
        <authorList>
            <person name="Sun Q."/>
            <person name="Ohkuma M."/>
        </authorList>
    </citation>
    <scope>NUCLEOTIDE SEQUENCE</scope>
    <source>
        <strain evidence="3">JCM 3276</strain>
    </source>
</reference>
<name>A0A918G5V1_9PSEU</name>
<evidence type="ECO:0000256" key="1">
    <source>
        <dbReference type="SAM" id="Phobius"/>
    </source>
</evidence>
<reference evidence="3" key="1">
    <citation type="journal article" date="2014" name="Int. J. Syst. Evol. Microbiol.">
        <title>Complete genome sequence of Corynebacterium casei LMG S-19264T (=DSM 44701T), isolated from a smear-ripened cheese.</title>
        <authorList>
            <consortium name="US DOE Joint Genome Institute (JGI-PGF)"/>
            <person name="Walter F."/>
            <person name="Albersmeier A."/>
            <person name="Kalinowski J."/>
            <person name="Ruckert C."/>
        </authorList>
    </citation>
    <scope>NUCLEOTIDE SEQUENCE</scope>
    <source>
        <strain evidence="3">JCM 3276</strain>
    </source>
</reference>
<dbReference type="Proteomes" id="UP000660680">
    <property type="component" value="Unassembled WGS sequence"/>
</dbReference>
<gene>
    <name evidence="3" type="ORF">GCM10010171_09300</name>
</gene>
<organism evidence="3 4">
    <name type="scientific">Actinokineospora fastidiosa</name>
    <dbReference type="NCBI Taxonomy" id="1816"/>
    <lineage>
        <taxon>Bacteria</taxon>
        <taxon>Bacillati</taxon>
        <taxon>Actinomycetota</taxon>
        <taxon>Actinomycetes</taxon>
        <taxon>Pseudonocardiales</taxon>
        <taxon>Pseudonocardiaceae</taxon>
        <taxon>Actinokineospora</taxon>
    </lineage>
</organism>
<dbReference type="InterPro" id="IPR019692">
    <property type="entry name" value="CFP-6_PH"/>
</dbReference>
<comment type="caution">
    <text evidence="3">The sequence shown here is derived from an EMBL/GenBank/DDBJ whole genome shotgun (WGS) entry which is preliminary data.</text>
</comment>
<dbReference type="AlphaFoldDB" id="A0A918G5V1"/>
<feature type="transmembrane region" description="Helical" evidence="1">
    <location>
        <begin position="12"/>
        <end position="32"/>
    </location>
</feature>
<sequence length="138" mass="14723">MNEHRSSWAPDPAAVAVGWALCAGAVAAALLVDDRRGGLMLLVAAVMLGLIALFGTVARPRLSADRDGITVRGLTGSRHWRWAEVNVRLVRTRRLGRVSTAVELDADNAEPPALVLLGRLDLGADPEDVADALVRLRT</sequence>
<keyword evidence="1" id="KW-0812">Transmembrane</keyword>
<dbReference type="EMBL" id="BMRB01000001">
    <property type="protein sequence ID" value="GGS18874.1"/>
    <property type="molecule type" value="Genomic_DNA"/>
</dbReference>
<keyword evidence="1" id="KW-1133">Transmembrane helix</keyword>
<evidence type="ECO:0000313" key="3">
    <source>
        <dbReference type="EMBL" id="GGS18874.1"/>
    </source>
</evidence>
<accession>A0A918G5V1</accession>
<dbReference type="RefSeq" id="WP_189208998.1">
    <property type="nucleotide sequence ID" value="NZ_BMRB01000001.1"/>
</dbReference>
<dbReference type="Pfam" id="PF10756">
    <property type="entry name" value="bPH_6"/>
    <property type="match status" value="1"/>
</dbReference>
<evidence type="ECO:0000259" key="2">
    <source>
        <dbReference type="Pfam" id="PF10756"/>
    </source>
</evidence>
<proteinExistence type="predicted"/>
<keyword evidence="4" id="KW-1185">Reference proteome</keyword>